<evidence type="ECO:0000256" key="1">
    <source>
        <dbReference type="ARBA" id="ARBA00004141"/>
    </source>
</evidence>
<dbReference type="GO" id="GO:0016020">
    <property type="term" value="C:membrane"/>
    <property type="evidence" value="ECO:0007669"/>
    <property type="project" value="UniProtKB-SubCell"/>
</dbReference>
<gene>
    <name evidence="6" type="ORF">EOD39_18716</name>
</gene>
<keyword evidence="2 5" id="KW-0812">Transmembrane</keyword>
<keyword evidence="7" id="KW-1185">Reference proteome</keyword>
<evidence type="ECO:0000256" key="4">
    <source>
        <dbReference type="ARBA" id="ARBA00023136"/>
    </source>
</evidence>
<evidence type="ECO:0000256" key="5">
    <source>
        <dbReference type="SAM" id="Phobius"/>
    </source>
</evidence>
<comment type="subcellular location">
    <subcellularLocation>
        <location evidence="1">Membrane</location>
        <topology evidence="1">Multi-pass membrane protein</topology>
    </subcellularLocation>
</comment>
<keyword evidence="4 5" id="KW-0472">Membrane</keyword>
<proteinExistence type="predicted"/>
<evidence type="ECO:0000256" key="3">
    <source>
        <dbReference type="ARBA" id="ARBA00022989"/>
    </source>
</evidence>
<dbReference type="InterPro" id="IPR018499">
    <property type="entry name" value="Tetraspanin/Peripherin"/>
</dbReference>
<feature type="transmembrane region" description="Helical" evidence="5">
    <location>
        <begin position="68"/>
        <end position="86"/>
    </location>
</feature>
<name>A0A444V063_ACIRT</name>
<sequence length="150" mass="15943">MEGLFLAPAVLLILLGLAMFSVSLVGMLGSLRDNRTLLHIRTTAGAYQLQPSHVPVENQCANPPLPVLPLQLLGLLVLCVGIYAEVERQKNKTMEGLFLAPAVLLILLGLAMFSVSLVGMLGSLRDNRTLLHIVSGAGVQPEHSAVKTGV</sequence>
<accession>A0A444V063</accession>
<organism evidence="6 7">
    <name type="scientific">Acipenser ruthenus</name>
    <name type="common">Sterlet sturgeon</name>
    <dbReference type="NCBI Taxonomy" id="7906"/>
    <lineage>
        <taxon>Eukaryota</taxon>
        <taxon>Metazoa</taxon>
        <taxon>Chordata</taxon>
        <taxon>Craniata</taxon>
        <taxon>Vertebrata</taxon>
        <taxon>Euteleostomi</taxon>
        <taxon>Actinopterygii</taxon>
        <taxon>Chondrostei</taxon>
        <taxon>Acipenseriformes</taxon>
        <taxon>Acipenseridae</taxon>
        <taxon>Acipenser</taxon>
    </lineage>
</organism>
<dbReference type="EMBL" id="SCEB01004126">
    <property type="protein sequence ID" value="RXM93779.1"/>
    <property type="molecule type" value="Genomic_DNA"/>
</dbReference>
<evidence type="ECO:0000313" key="7">
    <source>
        <dbReference type="Proteomes" id="UP000289886"/>
    </source>
</evidence>
<reference evidence="6 7" key="1">
    <citation type="submission" date="2019-01" db="EMBL/GenBank/DDBJ databases">
        <title>Draft Genome and Complete Hox-Cluster Characterization of the Sterlet Sturgeon (Acipenser ruthenus).</title>
        <authorList>
            <person name="Wei Q."/>
        </authorList>
    </citation>
    <scope>NUCLEOTIDE SEQUENCE [LARGE SCALE GENOMIC DNA]</scope>
    <source>
        <strain evidence="6">WHYD16114868_AA</strain>
        <tissue evidence="6">Blood</tissue>
    </source>
</reference>
<dbReference type="Proteomes" id="UP000289886">
    <property type="component" value="Unassembled WGS sequence"/>
</dbReference>
<evidence type="ECO:0000313" key="6">
    <source>
        <dbReference type="EMBL" id="RXM93779.1"/>
    </source>
</evidence>
<dbReference type="AlphaFoldDB" id="A0A444V063"/>
<dbReference type="Pfam" id="PF00335">
    <property type="entry name" value="Tetraspanin"/>
    <property type="match status" value="1"/>
</dbReference>
<keyword evidence="3 5" id="KW-1133">Transmembrane helix</keyword>
<protein>
    <submittedName>
        <fullName evidence="6">Tetraspanin-15</fullName>
    </submittedName>
</protein>
<comment type="caution">
    <text evidence="6">The sequence shown here is derived from an EMBL/GenBank/DDBJ whole genome shotgun (WGS) entry which is preliminary data.</text>
</comment>
<evidence type="ECO:0000256" key="2">
    <source>
        <dbReference type="ARBA" id="ARBA00022692"/>
    </source>
</evidence>
<feature type="transmembrane region" description="Helical" evidence="5">
    <location>
        <begin position="98"/>
        <end position="121"/>
    </location>
</feature>